<evidence type="ECO:0000256" key="5">
    <source>
        <dbReference type="ARBA" id="ARBA00022475"/>
    </source>
</evidence>
<dbReference type="EMBL" id="BMHO01000001">
    <property type="protein sequence ID" value="GGD34838.1"/>
    <property type="molecule type" value="Genomic_DNA"/>
</dbReference>
<feature type="transmembrane region" description="Helical" evidence="10">
    <location>
        <begin position="148"/>
        <end position="175"/>
    </location>
</feature>
<dbReference type="Gene3D" id="1.10.3720.10">
    <property type="entry name" value="MetI-like"/>
    <property type="match status" value="1"/>
</dbReference>
<dbReference type="NCBIfam" id="TIGR00974">
    <property type="entry name" value="3a0107s02c"/>
    <property type="match status" value="1"/>
</dbReference>
<feature type="transmembrane region" description="Helical" evidence="10">
    <location>
        <begin position="269"/>
        <end position="290"/>
    </location>
</feature>
<evidence type="ECO:0000259" key="11">
    <source>
        <dbReference type="PROSITE" id="PS50928"/>
    </source>
</evidence>
<feature type="transmembrane region" description="Helical" evidence="10">
    <location>
        <begin position="32"/>
        <end position="51"/>
    </location>
</feature>
<sequence length="376" mass="40149">MTTPTTTRPDEQAATTPELESRRITSGQLPAWAPWAILGGAMAIAFAVFAVMNLEADLSDFNIVGALFVGMVIYIVFIGVLSAIAESRRHAIDRLMTALISTAFVLACLPLVSVLWTVVINGLDRFDMTFFTWSMRNVVAEGGGAVHAIWGTLIITGLATIISVPIGLMTSIYLVEYGAGGKLAKGITFFVDVMTGIPSIVAGLFIYSVFALLMGPGVRMGIMGALSLCVLMIPVVVRGSEEMLRIVPNELREASYALGVPKWLTIVKVVLPTSIAGITTSVVLAIARVIGETAPLLLTAGFTANMQLNAFESENGQMMTLPVFVYNQVMYPSAAAPDESIARAWAAALTLLVIVMALNLVARLVSKFFAPKTRGR</sequence>
<reference evidence="12" key="2">
    <citation type="submission" date="2020-09" db="EMBL/GenBank/DDBJ databases">
        <authorList>
            <person name="Sun Q."/>
            <person name="Zhou Y."/>
        </authorList>
    </citation>
    <scope>NUCLEOTIDE SEQUENCE</scope>
    <source>
        <strain evidence="12">CGMCC 1.15152</strain>
    </source>
</reference>
<dbReference type="RefSeq" id="WP_188711566.1">
    <property type="nucleotide sequence ID" value="NZ_BMHO01000001.1"/>
</dbReference>
<feature type="transmembrane region" description="Helical" evidence="10">
    <location>
        <begin position="220"/>
        <end position="237"/>
    </location>
</feature>
<keyword evidence="6" id="KW-0592">Phosphate transport</keyword>
<dbReference type="GO" id="GO:0005886">
    <property type="term" value="C:plasma membrane"/>
    <property type="evidence" value="ECO:0007669"/>
    <property type="project" value="UniProtKB-SubCell"/>
</dbReference>
<evidence type="ECO:0000313" key="13">
    <source>
        <dbReference type="Proteomes" id="UP000633205"/>
    </source>
</evidence>
<dbReference type="GO" id="GO:0035435">
    <property type="term" value="P:phosphate ion transmembrane transport"/>
    <property type="evidence" value="ECO:0007669"/>
    <property type="project" value="InterPro"/>
</dbReference>
<feature type="transmembrane region" description="Helical" evidence="10">
    <location>
        <begin position="97"/>
        <end position="119"/>
    </location>
</feature>
<keyword evidence="7 10" id="KW-0812">Transmembrane</keyword>
<dbReference type="CDD" id="cd06261">
    <property type="entry name" value="TM_PBP2"/>
    <property type="match status" value="1"/>
</dbReference>
<keyword evidence="9 10" id="KW-0472">Membrane</keyword>
<comment type="subcellular location">
    <subcellularLocation>
        <location evidence="2 10">Cell membrane</location>
        <topology evidence="2 10">Multi-pass membrane protein</topology>
    </subcellularLocation>
</comment>
<protein>
    <recommendedName>
        <fullName evidence="10">Phosphate transport system permease protein PstA</fullName>
    </recommendedName>
</protein>
<comment type="function">
    <text evidence="1">Part of the binding-protein-dependent transport system for phosphate; probably responsible for the translocation of the substrate across the membrane.</text>
</comment>
<evidence type="ECO:0000256" key="4">
    <source>
        <dbReference type="ARBA" id="ARBA00022448"/>
    </source>
</evidence>
<keyword evidence="4" id="KW-0813">Transport</keyword>
<feature type="transmembrane region" description="Helical" evidence="10">
    <location>
        <begin position="187"/>
        <end position="214"/>
    </location>
</feature>
<evidence type="ECO:0000256" key="9">
    <source>
        <dbReference type="ARBA" id="ARBA00023136"/>
    </source>
</evidence>
<dbReference type="PANTHER" id="PTHR42922">
    <property type="entry name" value="PHOSPHATE TRANSPORT SYSTEM PERMEASE PROTEIN PSTA"/>
    <property type="match status" value="1"/>
</dbReference>
<dbReference type="InterPro" id="IPR035906">
    <property type="entry name" value="MetI-like_sf"/>
</dbReference>
<evidence type="ECO:0000256" key="7">
    <source>
        <dbReference type="ARBA" id="ARBA00022692"/>
    </source>
</evidence>
<evidence type="ECO:0000313" key="12">
    <source>
        <dbReference type="EMBL" id="GGD34838.1"/>
    </source>
</evidence>
<dbReference type="InterPro" id="IPR000515">
    <property type="entry name" value="MetI-like"/>
</dbReference>
<dbReference type="InterPro" id="IPR005672">
    <property type="entry name" value="Phosphate_PstA"/>
</dbReference>
<dbReference type="AlphaFoldDB" id="A0A917DH07"/>
<organism evidence="12 13">
    <name type="scientific">Microbacterium faecale</name>
    <dbReference type="NCBI Taxonomy" id="1804630"/>
    <lineage>
        <taxon>Bacteria</taxon>
        <taxon>Bacillati</taxon>
        <taxon>Actinomycetota</taxon>
        <taxon>Actinomycetes</taxon>
        <taxon>Micrococcales</taxon>
        <taxon>Microbacteriaceae</taxon>
        <taxon>Microbacterium</taxon>
    </lineage>
</organism>
<accession>A0A917DH07</accession>
<feature type="transmembrane region" description="Helical" evidence="10">
    <location>
        <begin position="63"/>
        <end position="85"/>
    </location>
</feature>
<name>A0A917DH07_9MICO</name>
<feature type="transmembrane region" description="Helical" evidence="10">
    <location>
        <begin position="344"/>
        <end position="366"/>
    </location>
</feature>
<evidence type="ECO:0000256" key="1">
    <source>
        <dbReference type="ARBA" id="ARBA00003510"/>
    </source>
</evidence>
<reference evidence="12" key="1">
    <citation type="journal article" date="2014" name="Int. J. Syst. Evol. Microbiol.">
        <title>Complete genome sequence of Corynebacterium casei LMG S-19264T (=DSM 44701T), isolated from a smear-ripened cheese.</title>
        <authorList>
            <consortium name="US DOE Joint Genome Institute (JGI-PGF)"/>
            <person name="Walter F."/>
            <person name="Albersmeier A."/>
            <person name="Kalinowski J."/>
            <person name="Ruckert C."/>
        </authorList>
    </citation>
    <scope>NUCLEOTIDE SEQUENCE</scope>
    <source>
        <strain evidence="12">CGMCC 1.15152</strain>
    </source>
</reference>
<evidence type="ECO:0000256" key="8">
    <source>
        <dbReference type="ARBA" id="ARBA00022989"/>
    </source>
</evidence>
<dbReference type="InterPro" id="IPR051408">
    <property type="entry name" value="Phosphate_transprt_permease"/>
</dbReference>
<dbReference type="PANTHER" id="PTHR42922:SF1">
    <property type="entry name" value="PHOSPHATE TRANSPORT SYSTEM PERMEASE PROTEIN PSTA"/>
    <property type="match status" value="1"/>
</dbReference>
<evidence type="ECO:0000256" key="2">
    <source>
        <dbReference type="ARBA" id="ARBA00004651"/>
    </source>
</evidence>
<proteinExistence type="inferred from homology"/>
<dbReference type="GO" id="GO:0005315">
    <property type="term" value="F:phosphate transmembrane transporter activity"/>
    <property type="evidence" value="ECO:0007669"/>
    <property type="project" value="InterPro"/>
</dbReference>
<keyword evidence="8 10" id="KW-1133">Transmembrane helix</keyword>
<feature type="domain" description="ABC transmembrane type-1" evidence="11">
    <location>
        <begin position="149"/>
        <end position="362"/>
    </location>
</feature>
<evidence type="ECO:0000256" key="10">
    <source>
        <dbReference type="RuleBase" id="RU363043"/>
    </source>
</evidence>
<comment type="similarity">
    <text evidence="3 10">Belongs to the binding-protein-dependent transport system permease family. CysTW subfamily.</text>
</comment>
<gene>
    <name evidence="12" type="ORF">GCM10010915_14030</name>
</gene>
<keyword evidence="13" id="KW-1185">Reference proteome</keyword>
<dbReference type="Proteomes" id="UP000633205">
    <property type="component" value="Unassembled WGS sequence"/>
</dbReference>
<evidence type="ECO:0000256" key="6">
    <source>
        <dbReference type="ARBA" id="ARBA00022592"/>
    </source>
</evidence>
<dbReference type="PROSITE" id="PS50928">
    <property type="entry name" value="ABC_TM1"/>
    <property type="match status" value="1"/>
</dbReference>
<keyword evidence="5 10" id="KW-1003">Cell membrane</keyword>
<dbReference type="SUPFAM" id="SSF161098">
    <property type="entry name" value="MetI-like"/>
    <property type="match status" value="1"/>
</dbReference>
<evidence type="ECO:0000256" key="3">
    <source>
        <dbReference type="ARBA" id="ARBA00007069"/>
    </source>
</evidence>
<comment type="caution">
    <text evidence="12">The sequence shown here is derived from an EMBL/GenBank/DDBJ whole genome shotgun (WGS) entry which is preliminary data.</text>
</comment>
<dbReference type="Pfam" id="PF00528">
    <property type="entry name" value="BPD_transp_1"/>
    <property type="match status" value="1"/>
</dbReference>